<evidence type="ECO:0000313" key="2">
    <source>
        <dbReference type="EMBL" id="KAK4826668.1"/>
    </source>
</evidence>
<sequence>MPGYRMDPEPYCVETRKAECGKSPTVRAHRGTRERAWSEGMHPHGTWLPQAQLVHQLAESTLRPIIQIIDKDFKLGYQPWYQSLRDATSHWLPVEDIDILERVLWMATKIIRGLGHMMDKDTLRDLGLLCLKKGRLNRDFTVLFSCLMGNDREDEVILLSELHSERKRGNSHKLKKGKGQLHTRKKISP</sequence>
<evidence type="ECO:0000256" key="1">
    <source>
        <dbReference type="SAM" id="MobiDB-lite"/>
    </source>
</evidence>
<protein>
    <submittedName>
        <fullName evidence="2">Uncharacterized protein</fullName>
    </submittedName>
</protein>
<gene>
    <name evidence="2" type="ORF">QYF61_010653</name>
</gene>
<feature type="region of interest" description="Disordered" evidence="1">
    <location>
        <begin position="168"/>
        <end position="189"/>
    </location>
</feature>
<dbReference type="EMBL" id="JAUNZN010000002">
    <property type="protein sequence ID" value="KAK4826668.1"/>
    <property type="molecule type" value="Genomic_DNA"/>
</dbReference>
<evidence type="ECO:0000313" key="3">
    <source>
        <dbReference type="Proteomes" id="UP001333110"/>
    </source>
</evidence>
<dbReference type="Proteomes" id="UP001333110">
    <property type="component" value="Unassembled WGS sequence"/>
</dbReference>
<feature type="compositionally biased region" description="Basic residues" evidence="1">
    <location>
        <begin position="169"/>
        <end position="189"/>
    </location>
</feature>
<name>A0AAN7SG12_MYCAM</name>
<keyword evidence="3" id="KW-1185">Reference proteome</keyword>
<organism evidence="2 3">
    <name type="scientific">Mycteria americana</name>
    <name type="common">Wood stork</name>
    <dbReference type="NCBI Taxonomy" id="33587"/>
    <lineage>
        <taxon>Eukaryota</taxon>
        <taxon>Metazoa</taxon>
        <taxon>Chordata</taxon>
        <taxon>Craniata</taxon>
        <taxon>Vertebrata</taxon>
        <taxon>Euteleostomi</taxon>
        <taxon>Archelosauria</taxon>
        <taxon>Archosauria</taxon>
        <taxon>Dinosauria</taxon>
        <taxon>Saurischia</taxon>
        <taxon>Theropoda</taxon>
        <taxon>Coelurosauria</taxon>
        <taxon>Aves</taxon>
        <taxon>Neognathae</taxon>
        <taxon>Neoaves</taxon>
        <taxon>Aequornithes</taxon>
        <taxon>Ciconiiformes</taxon>
        <taxon>Ciconiidae</taxon>
        <taxon>Mycteria</taxon>
    </lineage>
</organism>
<reference evidence="2 3" key="1">
    <citation type="journal article" date="2023" name="J. Hered.">
        <title>Chromosome-level genome of the wood stork (Mycteria americana) provides insight into avian chromosome evolution.</title>
        <authorList>
            <person name="Flamio R. Jr."/>
            <person name="Ramstad K.M."/>
        </authorList>
    </citation>
    <scope>NUCLEOTIDE SEQUENCE [LARGE SCALE GENOMIC DNA]</scope>
    <source>
        <strain evidence="2">JAX WOST 10</strain>
    </source>
</reference>
<dbReference type="AlphaFoldDB" id="A0AAN7SG12"/>
<accession>A0AAN7SG12</accession>
<proteinExistence type="predicted"/>
<comment type="caution">
    <text evidence="2">The sequence shown here is derived from an EMBL/GenBank/DDBJ whole genome shotgun (WGS) entry which is preliminary data.</text>
</comment>